<keyword evidence="4" id="KW-0862">Zinc</keyword>
<feature type="domain" description="THAP-type" evidence="8">
    <location>
        <begin position="1"/>
        <end position="91"/>
    </location>
</feature>
<name>A0ABN8N5Y5_9CNID</name>
<keyword evidence="2" id="KW-0479">Metal-binding</keyword>
<evidence type="ECO:0000256" key="7">
    <source>
        <dbReference type="SAM" id="MobiDB-lite"/>
    </source>
</evidence>
<evidence type="ECO:0000256" key="4">
    <source>
        <dbReference type="ARBA" id="ARBA00022833"/>
    </source>
</evidence>
<dbReference type="PROSITE" id="PS50950">
    <property type="entry name" value="ZF_THAP"/>
    <property type="match status" value="1"/>
</dbReference>
<evidence type="ECO:0000256" key="5">
    <source>
        <dbReference type="ARBA" id="ARBA00023125"/>
    </source>
</evidence>
<evidence type="ECO:0000259" key="8">
    <source>
        <dbReference type="PROSITE" id="PS50950"/>
    </source>
</evidence>
<dbReference type="Pfam" id="PF13613">
    <property type="entry name" value="HTH_Tnp_4"/>
    <property type="match status" value="1"/>
</dbReference>
<comment type="cofactor">
    <cofactor evidence="1">
        <name>a divalent metal cation</name>
        <dbReference type="ChEBI" id="CHEBI:60240"/>
    </cofactor>
</comment>
<dbReference type="InterPro" id="IPR027806">
    <property type="entry name" value="HARBI1_dom"/>
</dbReference>
<keyword evidence="3 6" id="KW-0863">Zinc-finger</keyword>
<dbReference type="PANTHER" id="PTHR23080">
    <property type="entry name" value="THAP DOMAIN PROTEIN"/>
    <property type="match status" value="1"/>
</dbReference>
<dbReference type="Pfam" id="PF05485">
    <property type="entry name" value="THAP"/>
    <property type="match status" value="1"/>
</dbReference>
<proteinExistence type="predicted"/>
<dbReference type="SMART" id="SM00980">
    <property type="entry name" value="THAP"/>
    <property type="match status" value="1"/>
</dbReference>
<gene>
    <name evidence="9" type="ORF">PLOB_00048230</name>
</gene>
<evidence type="ECO:0000256" key="3">
    <source>
        <dbReference type="ARBA" id="ARBA00022771"/>
    </source>
</evidence>
<protein>
    <recommendedName>
        <fullName evidence="8">THAP-type domain-containing protein</fullName>
    </recommendedName>
</protein>
<keyword evidence="5 6" id="KW-0238">DNA-binding</keyword>
<feature type="compositionally biased region" description="Basic and acidic residues" evidence="7">
    <location>
        <begin position="107"/>
        <end position="133"/>
    </location>
</feature>
<reference evidence="9 10" key="1">
    <citation type="submission" date="2022-05" db="EMBL/GenBank/DDBJ databases">
        <authorList>
            <consortium name="Genoscope - CEA"/>
            <person name="William W."/>
        </authorList>
    </citation>
    <scope>NUCLEOTIDE SEQUENCE [LARGE SCALE GENOMIC DNA]</scope>
</reference>
<dbReference type="InterPro" id="IPR006612">
    <property type="entry name" value="THAP_Znf"/>
</dbReference>
<evidence type="ECO:0000313" key="9">
    <source>
        <dbReference type="EMBL" id="CAH3041060.1"/>
    </source>
</evidence>
<evidence type="ECO:0000256" key="2">
    <source>
        <dbReference type="ARBA" id="ARBA00022723"/>
    </source>
</evidence>
<dbReference type="Proteomes" id="UP001159405">
    <property type="component" value="Unassembled WGS sequence"/>
</dbReference>
<dbReference type="InterPro" id="IPR027805">
    <property type="entry name" value="Transposase_HTH_dom"/>
</dbReference>
<comment type="caution">
    <text evidence="9">The sequence shown here is derived from an EMBL/GenBank/DDBJ whole genome shotgun (WGS) entry which is preliminary data.</text>
</comment>
<sequence>MPMCLIVGCSRKTGRGEGVRLYRVPAIITNQGPEVEELSIERRRLWISAISRADLTDIILNSDKVCDQHFHSGTAAPLWDRYNVDWVPTLNLGHDKTATQSEQHQAQSRETRAERSKERPKRQAEQQEQERLLKQQKLNEPGIPLADFAAEIESASTSSEQVQVENLDLQPTDQQESDPNEQATHSTCSTQTEAFDYLYHSVESLSIKDCPRSDASTQTEEFDYLFAESVTSKPFDKNYFKEDNGKVSFYTGLPTYEVLEATFNHVAPHVKRRTQSLSLFQEMVMVLMKLRLNVPHQDLAYRFGVSMSTVSRTFAHWLVIMDVRLSPLIRWPEREELWKTMPQCFKFSFGNKTTVIIDCFEVFCVKPTNLLARAQTFSSYKHHNTVKVLIGITPQGCISFVSEAWGGRTSDKYLTENCGLLNKLLPGDLVMADRGFTVHDGVALKQAKLVIPAFTKGKEQLDPVDVERTRGIAHVRIHVERVIGLLRRKYTILENTLSVDFLTCNPTGNPEIQVPMIDRILRVCSGLVNLCGPIVPFD</sequence>
<evidence type="ECO:0000256" key="6">
    <source>
        <dbReference type="PROSITE-ProRule" id="PRU00309"/>
    </source>
</evidence>
<organism evidence="9 10">
    <name type="scientific">Porites lobata</name>
    <dbReference type="NCBI Taxonomy" id="104759"/>
    <lineage>
        <taxon>Eukaryota</taxon>
        <taxon>Metazoa</taxon>
        <taxon>Cnidaria</taxon>
        <taxon>Anthozoa</taxon>
        <taxon>Hexacorallia</taxon>
        <taxon>Scleractinia</taxon>
        <taxon>Fungiina</taxon>
        <taxon>Poritidae</taxon>
        <taxon>Porites</taxon>
    </lineage>
</organism>
<evidence type="ECO:0000256" key="1">
    <source>
        <dbReference type="ARBA" id="ARBA00001968"/>
    </source>
</evidence>
<dbReference type="EMBL" id="CALNXK010000009">
    <property type="protein sequence ID" value="CAH3041060.1"/>
    <property type="molecule type" value="Genomic_DNA"/>
</dbReference>
<dbReference type="Pfam" id="PF13359">
    <property type="entry name" value="DDE_Tnp_4"/>
    <property type="match status" value="1"/>
</dbReference>
<dbReference type="SUPFAM" id="SSF57716">
    <property type="entry name" value="Glucocorticoid receptor-like (DNA-binding domain)"/>
    <property type="match status" value="1"/>
</dbReference>
<keyword evidence="10" id="KW-1185">Reference proteome</keyword>
<feature type="region of interest" description="Disordered" evidence="7">
    <location>
        <begin position="95"/>
        <end position="140"/>
    </location>
</feature>
<evidence type="ECO:0000313" key="10">
    <source>
        <dbReference type="Proteomes" id="UP001159405"/>
    </source>
</evidence>
<dbReference type="PANTHER" id="PTHR23080:SF144">
    <property type="entry name" value="SPINDLE AND KINETOCHORE ASSOCIATED COMPLEX SUBUNIT 3"/>
    <property type="match status" value="1"/>
</dbReference>
<accession>A0ABN8N5Y5</accession>